<reference evidence="3 4" key="1">
    <citation type="submission" date="2019-10" db="EMBL/GenBank/DDBJ databases">
        <title>Extracellular Electron Transfer in a Candidatus Methanoperedens spp. Enrichment Culture.</title>
        <authorList>
            <person name="Berger S."/>
            <person name="Rangel Shaw D."/>
            <person name="Berben T."/>
            <person name="In 'T Zandt M."/>
            <person name="Frank J."/>
            <person name="Reimann J."/>
            <person name="Jetten M.S.M."/>
            <person name="Welte C.U."/>
        </authorList>
    </citation>
    <scope>NUCLEOTIDE SEQUENCE [LARGE SCALE GENOMIC DNA]</scope>
    <source>
        <strain evidence="3">SB12</strain>
    </source>
</reference>
<evidence type="ECO:0000256" key="2">
    <source>
        <dbReference type="SAM" id="Phobius"/>
    </source>
</evidence>
<comment type="caution">
    <text evidence="3">The sequence shown here is derived from an EMBL/GenBank/DDBJ whole genome shotgun (WGS) entry which is preliminary data.</text>
</comment>
<keyword evidence="2" id="KW-0472">Membrane</keyword>
<dbReference type="Pfam" id="PF05751">
    <property type="entry name" value="FixH"/>
    <property type="match status" value="1"/>
</dbReference>
<organism evidence="3 4">
    <name type="scientific">Leptonema illini</name>
    <dbReference type="NCBI Taxonomy" id="183"/>
    <lineage>
        <taxon>Bacteria</taxon>
        <taxon>Pseudomonadati</taxon>
        <taxon>Spirochaetota</taxon>
        <taxon>Spirochaetia</taxon>
        <taxon>Leptospirales</taxon>
        <taxon>Leptospiraceae</taxon>
        <taxon>Leptonema</taxon>
    </lineage>
</organism>
<evidence type="ECO:0008006" key="5">
    <source>
        <dbReference type="Google" id="ProtNLM"/>
    </source>
</evidence>
<keyword evidence="2" id="KW-1133">Transmembrane helix</keyword>
<dbReference type="Proteomes" id="UP000460298">
    <property type="component" value="Unassembled WGS sequence"/>
</dbReference>
<proteinExistence type="predicted"/>
<name>A0A833H2P3_9LEPT</name>
<evidence type="ECO:0000313" key="3">
    <source>
        <dbReference type="EMBL" id="KAB2933495.1"/>
    </source>
</evidence>
<dbReference type="AlphaFoldDB" id="A0A833H2P3"/>
<protein>
    <recommendedName>
        <fullName evidence="5">FixH family protein</fullName>
    </recommendedName>
</protein>
<keyword evidence="2" id="KW-0812">Transmembrane</keyword>
<dbReference type="InterPro" id="IPR008620">
    <property type="entry name" value="FixH"/>
</dbReference>
<feature type="transmembrane region" description="Helical" evidence="2">
    <location>
        <begin position="54"/>
        <end position="73"/>
    </location>
</feature>
<dbReference type="EMBL" id="WBUI01000005">
    <property type="protein sequence ID" value="KAB2933495.1"/>
    <property type="molecule type" value="Genomic_DNA"/>
</dbReference>
<feature type="region of interest" description="Disordered" evidence="1">
    <location>
        <begin position="1"/>
        <end position="25"/>
    </location>
</feature>
<accession>A0A833H2P3</accession>
<gene>
    <name evidence="3" type="ORF">F9K24_06505</name>
</gene>
<sequence length="219" mass="24387">MARTSCGERHADHLHGDRSGRSEGKEGYQKHLYLSVLRPQGYLEDNVSSSLRRAFIVIGLFFAVFFVAIFYTVRTAVKSYEPPTDPAYHEKGLDYQKRNDEFDRARARGWTAKINLFDAESIQAGENTLTVVLEKDPSKPAGEFGPADRDAVLVTISHPASVEGRKQLQFPASDFVRSGNTMQMSKKVDVSLKGVVEISVEVRPDADSAIHISKKLTVQ</sequence>
<evidence type="ECO:0000313" key="4">
    <source>
        <dbReference type="Proteomes" id="UP000460298"/>
    </source>
</evidence>
<evidence type="ECO:0000256" key="1">
    <source>
        <dbReference type="SAM" id="MobiDB-lite"/>
    </source>
</evidence>